<dbReference type="Gene3D" id="2.60.40.790">
    <property type="match status" value="1"/>
</dbReference>
<dbReference type="EMBL" id="FPHM01000248">
    <property type="protein sequence ID" value="SFV71429.1"/>
    <property type="molecule type" value="Genomic_DNA"/>
</dbReference>
<dbReference type="InterPro" id="IPR031107">
    <property type="entry name" value="Small_HSP"/>
</dbReference>
<accession>A0A1W1D080</accession>
<organism evidence="2">
    <name type="scientific">hydrothermal vent metagenome</name>
    <dbReference type="NCBI Taxonomy" id="652676"/>
    <lineage>
        <taxon>unclassified sequences</taxon>
        <taxon>metagenomes</taxon>
        <taxon>ecological metagenomes</taxon>
    </lineage>
</organism>
<gene>
    <name evidence="2" type="ORF">MNB_SV-13-1654</name>
</gene>
<dbReference type="CDD" id="cd06464">
    <property type="entry name" value="ACD_sHsps-like"/>
    <property type="match status" value="1"/>
</dbReference>
<dbReference type="AlphaFoldDB" id="A0A1W1D080"/>
<feature type="domain" description="SHSP" evidence="1">
    <location>
        <begin position="77"/>
        <end position="177"/>
    </location>
</feature>
<dbReference type="PANTHER" id="PTHR11527">
    <property type="entry name" value="HEAT-SHOCK PROTEIN 20 FAMILY MEMBER"/>
    <property type="match status" value="1"/>
</dbReference>
<name>A0A1W1D080_9ZZZZ</name>
<dbReference type="PROSITE" id="PS01031">
    <property type="entry name" value="SHSP"/>
    <property type="match status" value="1"/>
</dbReference>
<dbReference type="SUPFAM" id="SSF49764">
    <property type="entry name" value="HSP20-like chaperones"/>
    <property type="match status" value="1"/>
</dbReference>
<dbReference type="Pfam" id="PF00011">
    <property type="entry name" value="HSP20"/>
    <property type="match status" value="1"/>
</dbReference>
<protein>
    <submittedName>
        <fullName evidence="2">Heat shock protein Hsp20</fullName>
    </submittedName>
</protein>
<proteinExistence type="predicted"/>
<keyword evidence="2" id="KW-0346">Stress response</keyword>
<evidence type="ECO:0000313" key="2">
    <source>
        <dbReference type="EMBL" id="SFV71429.1"/>
    </source>
</evidence>
<dbReference type="InterPro" id="IPR008978">
    <property type="entry name" value="HSP20-like_chaperone"/>
</dbReference>
<reference evidence="2" key="1">
    <citation type="submission" date="2016-10" db="EMBL/GenBank/DDBJ databases">
        <authorList>
            <person name="de Groot N.N."/>
        </authorList>
    </citation>
    <scope>NUCLEOTIDE SEQUENCE</scope>
</reference>
<sequence length="177" mass="19864">MFKKAVITSLLALLPIVSLQADSNLTKSDPFGSVLQDDPFFKDFQKLQSDMDKVFENFRKDAFSHMPKMNIPTDLKSGFSSITLKTDVVDKGDHYEVVADLPNVDKSNIDVSAKDGILTIKAESKKKNEEKKGDKIIRQERFIGSFYRSMTLPKDSNEGAVKTKFKDGVLIVTIPKK</sequence>
<dbReference type="InterPro" id="IPR002068">
    <property type="entry name" value="A-crystallin/Hsp20_dom"/>
</dbReference>
<evidence type="ECO:0000259" key="1">
    <source>
        <dbReference type="PROSITE" id="PS01031"/>
    </source>
</evidence>